<sequence>MKKLSLLIMFLFLLLFLLAQGMSHTFKESNGSESNELQTEVYSILQDEDIEEFSLSSVTGFSWDQAHLFPPYTLNEDIAMDIGTDFGTEVTVSIGETYLLVFLEEDKVIQSVPVVHKSEMRLSSRNGTLTPTNDVIMIKRRE</sequence>
<evidence type="ECO:0000313" key="1">
    <source>
        <dbReference type="EMBL" id="ADC49312.1"/>
    </source>
</evidence>
<dbReference type="STRING" id="398511.BpOF4_06260"/>
<dbReference type="Proteomes" id="UP000001544">
    <property type="component" value="Chromosome"/>
</dbReference>
<organism evidence="1 2">
    <name type="scientific">Alkalihalophilus pseudofirmus (strain ATCC BAA-2126 / JCM 17055 / OF4)</name>
    <name type="common">Bacillus pseudofirmus</name>
    <dbReference type="NCBI Taxonomy" id="398511"/>
    <lineage>
        <taxon>Bacteria</taxon>
        <taxon>Bacillati</taxon>
        <taxon>Bacillota</taxon>
        <taxon>Bacilli</taxon>
        <taxon>Bacillales</taxon>
        <taxon>Bacillaceae</taxon>
        <taxon>Alkalihalophilus</taxon>
    </lineage>
</organism>
<dbReference type="AlphaFoldDB" id="D3FZS0"/>
<gene>
    <name evidence="1" type="ordered locus">BpOF4_06260</name>
</gene>
<protein>
    <submittedName>
        <fullName evidence="1">Uncharacterized protein</fullName>
    </submittedName>
</protein>
<keyword evidence="2" id="KW-1185">Reference proteome</keyword>
<dbReference type="HOGENOM" id="CLU_140173_0_0_9"/>
<dbReference type="EMBL" id="CP001878">
    <property type="protein sequence ID" value="ADC49312.1"/>
    <property type="molecule type" value="Genomic_DNA"/>
</dbReference>
<proteinExistence type="predicted"/>
<dbReference type="KEGG" id="bpf:BpOF4_06260"/>
<reference evidence="1 2" key="1">
    <citation type="journal article" date="2011" name="Environ. Microbiol.">
        <title>Genome of alkaliphilic Bacillus pseudofirmus OF4 reveals adaptations that support the ability to grow in an external pH range from 7.5 to 11.4.</title>
        <authorList>
            <person name="Janto B."/>
            <person name="Ahmed A."/>
            <person name="Ito M."/>
            <person name="Liu J."/>
            <person name="Hicks D.B."/>
            <person name="Pagni S."/>
            <person name="Fackelmayer O.J."/>
            <person name="Smith T.A."/>
            <person name="Earl J."/>
            <person name="Elbourne L.D."/>
            <person name="Hassan K."/>
            <person name="Paulsen I.T."/>
            <person name="Kolsto A.B."/>
            <person name="Tourasse N.J."/>
            <person name="Ehrlich G.D."/>
            <person name="Boissy R."/>
            <person name="Ivey D.M."/>
            <person name="Li G."/>
            <person name="Xue Y."/>
            <person name="Ma Y."/>
            <person name="Hu F.Z."/>
            <person name="Krulwich T.A."/>
        </authorList>
    </citation>
    <scope>NUCLEOTIDE SEQUENCE [LARGE SCALE GENOMIC DNA]</scope>
    <source>
        <strain evidence="2">ATCC BAA-2126 / JCM 17055 / OF4</strain>
    </source>
</reference>
<dbReference type="RefSeq" id="WP_012960585.1">
    <property type="nucleotide sequence ID" value="NC_013791.2"/>
</dbReference>
<evidence type="ECO:0000313" key="2">
    <source>
        <dbReference type="Proteomes" id="UP000001544"/>
    </source>
</evidence>
<name>D3FZS0_ALKPO</name>
<accession>D3FZS0</accession>